<dbReference type="EMBL" id="BDQF01000032">
    <property type="protein sequence ID" value="GAW83933.1"/>
    <property type="molecule type" value="Genomic_DNA"/>
</dbReference>
<feature type="transmembrane region" description="Helical" evidence="1">
    <location>
        <begin position="159"/>
        <end position="178"/>
    </location>
</feature>
<dbReference type="GeneID" id="39744741"/>
<comment type="caution">
    <text evidence="2">The sequence shown here is derived from an EMBL/GenBank/DDBJ whole genome shotgun (WGS) entry which is preliminary data.</text>
</comment>
<evidence type="ECO:0000313" key="3">
    <source>
        <dbReference type="Proteomes" id="UP000195521"/>
    </source>
</evidence>
<dbReference type="InterPro" id="IPR022139">
    <property type="entry name" value="Fam-L/Fam-M-like_plasmodium"/>
</dbReference>
<dbReference type="Pfam" id="PF12420">
    <property type="entry name" value="DUF3671"/>
    <property type="match status" value="1"/>
</dbReference>
<dbReference type="AlphaFoldDB" id="A0A1Y1JU57"/>
<keyword evidence="1" id="KW-0812">Transmembrane</keyword>
<sequence length="223" mass="26683">MNRMKKISTFFKIITFLFLIWIYIIYELCSICESLNKTCYLNGLYGIINERLLTMNEMDKDIKHSRIDEHNSNKKGNSKLKIETKSYSKSNQLKELKHSRNSEHKNFKINISSFKLLFKRPNIINNNKIIVAYNYIKNLKQRIDWDKEKRRRKWILRQIEFIISLFSLVMFVSVIPILCLSEWFSEGIPELTHAFKISAYYGAFSADIFIIFFNNILYINLYS</sequence>
<keyword evidence="1" id="KW-1133">Transmembrane helix</keyword>
<feature type="transmembrane region" description="Helical" evidence="1">
    <location>
        <begin position="6"/>
        <end position="26"/>
    </location>
</feature>
<proteinExistence type="predicted"/>
<protein>
    <submittedName>
        <fullName evidence="2">Variable surface protein</fullName>
    </submittedName>
</protein>
<keyword evidence="1" id="KW-0472">Membrane</keyword>
<evidence type="ECO:0000256" key="1">
    <source>
        <dbReference type="SAM" id="Phobius"/>
    </source>
</evidence>
<organism evidence="2 3">
    <name type="scientific">Plasmodium gonderi</name>
    <dbReference type="NCBI Taxonomy" id="77519"/>
    <lineage>
        <taxon>Eukaryota</taxon>
        <taxon>Sar</taxon>
        <taxon>Alveolata</taxon>
        <taxon>Apicomplexa</taxon>
        <taxon>Aconoidasida</taxon>
        <taxon>Haemosporida</taxon>
        <taxon>Plasmodiidae</taxon>
        <taxon>Plasmodium</taxon>
        <taxon>Plasmodium (Plasmodium)</taxon>
    </lineage>
</organism>
<accession>A0A1Y1JU57</accession>
<feature type="transmembrane region" description="Helical" evidence="1">
    <location>
        <begin position="198"/>
        <end position="221"/>
    </location>
</feature>
<reference evidence="3" key="1">
    <citation type="submission" date="2017-04" db="EMBL/GenBank/DDBJ databases">
        <title>Plasmodium gonderi genome.</title>
        <authorList>
            <person name="Arisue N."/>
            <person name="Honma H."/>
            <person name="Kawai S."/>
            <person name="Tougan T."/>
            <person name="Tanabe K."/>
            <person name="Horii T."/>
        </authorList>
    </citation>
    <scope>NUCLEOTIDE SEQUENCE [LARGE SCALE GENOMIC DNA]</scope>
    <source>
        <strain evidence="3">ATCC 30045</strain>
    </source>
</reference>
<dbReference type="RefSeq" id="XP_028546522.1">
    <property type="nucleotide sequence ID" value="XM_028690721.1"/>
</dbReference>
<gene>
    <name evidence="2" type="ORF">PGO_000170</name>
</gene>
<keyword evidence="3" id="KW-1185">Reference proteome</keyword>
<dbReference type="Proteomes" id="UP000195521">
    <property type="component" value="Unassembled WGS sequence"/>
</dbReference>
<evidence type="ECO:0000313" key="2">
    <source>
        <dbReference type="EMBL" id="GAW83933.1"/>
    </source>
</evidence>
<name>A0A1Y1JU57_PLAGO</name>